<sequence>PTGDTPVYCIGEYLPGGPIDTPTGNRPSPLAPVMTMYDPWRAFDAIYSTAARGTAADENNGANAKFSG</sequence>
<accession>A0ACA9QS32</accession>
<keyword evidence="2" id="KW-1185">Reference proteome</keyword>
<protein>
    <submittedName>
        <fullName evidence="1">10989_t:CDS:1</fullName>
    </submittedName>
</protein>
<gene>
    <name evidence="1" type="ORF">ACOLOM_LOCUS13277</name>
</gene>
<organism evidence="1 2">
    <name type="scientific">Acaulospora colombiana</name>
    <dbReference type="NCBI Taxonomy" id="27376"/>
    <lineage>
        <taxon>Eukaryota</taxon>
        <taxon>Fungi</taxon>
        <taxon>Fungi incertae sedis</taxon>
        <taxon>Mucoromycota</taxon>
        <taxon>Glomeromycotina</taxon>
        <taxon>Glomeromycetes</taxon>
        <taxon>Diversisporales</taxon>
        <taxon>Acaulosporaceae</taxon>
        <taxon>Acaulospora</taxon>
    </lineage>
</organism>
<proteinExistence type="predicted"/>
<dbReference type="EMBL" id="CAJVPT010059764">
    <property type="protein sequence ID" value="CAG8762557.1"/>
    <property type="molecule type" value="Genomic_DNA"/>
</dbReference>
<feature type="non-terminal residue" evidence="1">
    <location>
        <position position="1"/>
    </location>
</feature>
<evidence type="ECO:0000313" key="1">
    <source>
        <dbReference type="EMBL" id="CAG8762557.1"/>
    </source>
</evidence>
<name>A0ACA9QS32_9GLOM</name>
<evidence type="ECO:0000313" key="2">
    <source>
        <dbReference type="Proteomes" id="UP000789525"/>
    </source>
</evidence>
<comment type="caution">
    <text evidence="1">The sequence shown here is derived from an EMBL/GenBank/DDBJ whole genome shotgun (WGS) entry which is preliminary data.</text>
</comment>
<reference evidence="1" key="1">
    <citation type="submission" date="2021-06" db="EMBL/GenBank/DDBJ databases">
        <authorList>
            <person name="Kallberg Y."/>
            <person name="Tangrot J."/>
            <person name="Rosling A."/>
        </authorList>
    </citation>
    <scope>NUCLEOTIDE SEQUENCE</scope>
    <source>
        <strain evidence="1">CL356</strain>
    </source>
</reference>
<feature type="non-terminal residue" evidence="1">
    <location>
        <position position="68"/>
    </location>
</feature>
<dbReference type="Proteomes" id="UP000789525">
    <property type="component" value="Unassembled WGS sequence"/>
</dbReference>